<dbReference type="InterPro" id="IPR013360">
    <property type="entry name" value="Pilus_4_PilW"/>
</dbReference>
<feature type="repeat" description="TPR" evidence="3">
    <location>
        <begin position="76"/>
        <end position="109"/>
    </location>
</feature>
<keyword evidence="6" id="KW-1185">Reference proteome</keyword>
<dbReference type="InterPro" id="IPR011990">
    <property type="entry name" value="TPR-like_helical_dom_sf"/>
</dbReference>
<feature type="signal peptide" evidence="4">
    <location>
        <begin position="1"/>
        <end position="23"/>
    </location>
</feature>
<feature type="repeat" description="TPR" evidence="3">
    <location>
        <begin position="146"/>
        <end position="179"/>
    </location>
</feature>
<keyword evidence="1" id="KW-0677">Repeat</keyword>
<evidence type="ECO:0000256" key="1">
    <source>
        <dbReference type="ARBA" id="ARBA00022737"/>
    </source>
</evidence>
<dbReference type="Proteomes" id="UP000287198">
    <property type="component" value="Unassembled WGS sequence"/>
</dbReference>
<dbReference type="NCBIfam" id="TIGR02521">
    <property type="entry name" value="type_IV_pilW"/>
    <property type="match status" value="1"/>
</dbReference>
<dbReference type="Gene3D" id="1.25.40.10">
    <property type="entry name" value="Tetratricopeptide repeat domain"/>
    <property type="match status" value="1"/>
</dbReference>
<gene>
    <name evidence="5" type="ORF">CWI69_08865</name>
</gene>
<dbReference type="AlphaFoldDB" id="A0A432XWT8"/>
<dbReference type="InterPro" id="IPR019734">
    <property type="entry name" value="TPR_rpt"/>
</dbReference>
<dbReference type="Pfam" id="PF13424">
    <property type="entry name" value="TPR_12"/>
    <property type="match status" value="2"/>
</dbReference>
<dbReference type="PROSITE" id="PS50293">
    <property type="entry name" value="TPR_REGION"/>
    <property type="match status" value="1"/>
</dbReference>
<feature type="chain" id="PRO_5019505330" evidence="4">
    <location>
        <begin position="24"/>
        <end position="262"/>
    </location>
</feature>
<name>A0A432XWT8_9GAMM</name>
<dbReference type="SMART" id="SM00028">
    <property type="entry name" value="TPR"/>
    <property type="match status" value="4"/>
</dbReference>
<evidence type="ECO:0000256" key="2">
    <source>
        <dbReference type="ARBA" id="ARBA00022803"/>
    </source>
</evidence>
<dbReference type="PANTHER" id="PTHR44227:SF3">
    <property type="entry name" value="PROTEIN O-MANNOSYL-TRANSFERASE TMTC4"/>
    <property type="match status" value="1"/>
</dbReference>
<evidence type="ECO:0000313" key="6">
    <source>
        <dbReference type="Proteomes" id="UP000287198"/>
    </source>
</evidence>
<accession>A0A432XWT8</accession>
<dbReference type="PROSITE" id="PS51257">
    <property type="entry name" value="PROKAR_LIPOPROTEIN"/>
    <property type="match status" value="1"/>
</dbReference>
<organism evidence="5 6">
    <name type="scientific">Pseudidiomarina halophila</name>
    <dbReference type="NCBI Taxonomy" id="1449799"/>
    <lineage>
        <taxon>Bacteria</taxon>
        <taxon>Pseudomonadati</taxon>
        <taxon>Pseudomonadota</taxon>
        <taxon>Gammaproteobacteria</taxon>
        <taxon>Alteromonadales</taxon>
        <taxon>Idiomarinaceae</taxon>
        <taxon>Pseudidiomarina</taxon>
    </lineage>
</organism>
<reference evidence="6" key="1">
    <citation type="journal article" date="2018" name="Front. Microbiol.">
        <title>Genome-Based Analysis Reveals the Taxonomy and Diversity of the Family Idiomarinaceae.</title>
        <authorList>
            <person name="Liu Y."/>
            <person name="Lai Q."/>
            <person name="Shao Z."/>
        </authorList>
    </citation>
    <scope>NUCLEOTIDE SEQUENCE [LARGE SCALE GENOMIC DNA]</scope>
    <source>
        <strain evidence="6">BH195</strain>
    </source>
</reference>
<keyword evidence="4" id="KW-0732">Signal</keyword>
<keyword evidence="2 3" id="KW-0802">TPR repeat</keyword>
<feature type="repeat" description="TPR" evidence="3">
    <location>
        <begin position="42"/>
        <end position="75"/>
    </location>
</feature>
<dbReference type="OrthoDB" id="9814042at2"/>
<dbReference type="RefSeq" id="WP_126763829.1">
    <property type="nucleotide sequence ID" value="NZ_JBHLTZ010000012.1"/>
</dbReference>
<evidence type="ECO:0000256" key="4">
    <source>
        <dbReference type="SAM" id="SignalP"/>
    </source>
</evidence>
<proteinExistence type="predicted"/>
<comment type="caution">
    <text evidence="5">The sequence shown here is derived from an EMBL/GenBank/DDBJ whole genome shotgun (WGS) entry which is preliminary data.</text>
</comment>
<sequence>MRRLQRCLLVASLALLAVGCVSQRTVDGKDQPTQQFNAEEAAATRLALGFQYLRSGNYQQARANLERARDYTPKNPSVHTGLAIYYQQVKEYDKAERYYRNAIDLQPSNGDTYNNLGALLCTMGRYDEADSLFNQALQIPDYVKVASTYENAALCAAQAGKFDKADNYFNRALNHSARNSTILESYAAVLLDQQRIQEAAQILAQRANLPQLSPEYLRLEIELARQQNNKVRQVSFGELLLSRFPDSRQAREYLAKISEPNS</sequence>
<dbReference type="PROSITE" id="PS50005">
    <property type="entry name" value="TPR"/>
    <property type="match status" value="4"/>
</dbReference>
<dbReference type="SUPFAM" id="SSF48452">
    <property type="entry name" value="TPR-like"/>
    <property type="match status" value="1"/>
</dbReference>
<evidence type="ECO:0000256" key="3">
    <source>
        <dbReference type="PROSITE-ProRule" id="PRU00339"/>
    </source>
</evidence>
<protein>
    <submittedName>
        <fullName evidence="5">Type IV pilus biogenesis/stability protein PilW</fullName>
    </submittedName>
</protein>
<dbReference type="EMBL" id="PIPW01000002">
    <property type="protein sequence ID" value="RUO53123.1"/>
    <property type="molecule type" value="Genomic_DNA"/>
</dbReference>
<dbReference type="InterPro" id="IPR052346">
    <property type="entry name" value="O-mannosyl-transferase_TMTC"/>
</dbReference>
<dbReference type="PANTHER" id="PTHR44227">
    <property type="match status" value="1"/>
</dbReference>
<feature type="repeat" description="TPR" evidence="3">
    <location>
        <begin position="110"/>
        <end position="143"/>
    </location>
</feature>
<evidence type="ECO:0000313" key="5">
    <source>
        <dbReference type="EMBL" id="RUO53123.1"/>
    </source>
</evidence>